<accession>A0ABN3QYV5</accession>
<dbReference type="InterPro" id="IPR025326">
    <property type="entry name" value="DUF4232"/>
</dbReference>
<feature type="region of interest" description="Disordered" evidence="1">
    <location>
        <begin position="1"/>
        <end position="25"/>
    </location>
</feature>
<evidence type="ECO:0000313" key="3">
    <source>
        <dbReference type="EMBL" id="GAA2638950.1"/>
    </source>
</evidence>
<dbReference type="Proteomes" id="UP001501447">
    <property type="component" value="Unassembled WGS sequence"/>
</dbReference>
<feature type="compositionally biased region" description="Low complexity" evidence="1">
    <location>
        <begin position="13"/>
        <end position="25"/>
    </location>
</feature>
<feature type="compositionally biased region" description="Gly residues" evidence="1">
    <location>
        <begin position="86"/>
        <end position="99"/>
    </location>
</feature>
<keyword evidence="4" id="KW-1185">Reference proteome</keyword>
<feature type="domain" description="DUF4232" evidence="2">
    <location>
        <begin position="143"/>
        <end position="266"/>
    </location>
</feature>
<dbReference type="EMBL" id="BAAARJ010000033">
    <property type="protein sequence ID" value="GAA2638950.1"/>
    <property type="molecule type" value="Genomic_DNA"/>
</dbReference>
<reference evidence="3 4" key="1">
    <citation type="journal article" date="2019" name="Int. J. Syst. Evol. Microbiol.">
        <title>The Global Catalogue of Microorganisms (GCM) 10K type strain sequencing project: providing services to taxonomists for standard genome sequencing and annotation.</title>
        <authorList>
            <consortium name="The Broad Institute Genomics Platform"/>
            <consortium name="The Broad Institute Genome Sequencing Center for Infectious Disease"/>
            <person name="Wu L."/>
            <person name="Ma J."/>
        </authorList>
    </citation>
    <scope>NUCLEOTIDE SEQUENCE [LARGE SCALE GENOMIC DNA]</scope>
    <source>
        <strain evidence="3 4">JCM 16373</strain>
    </source>
</reference>
<feature type="region of interest" description="Disordered" evidence="1">
    <location>
        <begin position="45"/>
        <end position="146"/>
    </location>
</feature>
<evidence type="ECO:0000256" key="1">
    <source>
        <dbReference type="SAM" id="MobiDB-lite"/>
    </source>
</evidence>
<name>A0ABN3QYV5_9ACTN</name>
<feature type="compositionally biased region" description="Polar residues" evidence="1">
    <location>
        <begin position="67"/>
        <end position="83"/>
    </location>
</feature>
<sequence length="271" mass="25394">MGEQRLGERAGGRAEQAGAARPRFGTRTCLAAVVGAGLAAALLTGCGADAGGPKKMVGGAAPASGDPTGSASDKGSASPSESQNGKNGGKNGGKSGGENAGDQSAPGAGGHGTGGTSDGKGGSGGTSGGNGGSGSSGGGSGTCKTSDLAIDTQAGMHEGNVMVSLKNTSSGTCTLKGFPGADLKGSVGTINADRKSAATPTVDLKPGEGTGFFLDYPPNRSGGSGATFSTLVVTPPNETRSKSVPISINLAVSAEGGGPGVTVGPVGDLGG</sequence>
<dbReference type="Pfam" id="PF14016">
    <property type="entry name" value="DUF4232"/>
    <property type="match status" value="1"/>
</dbReference>
<comment type="caution">
    <text evidence="3">The sequence shown here is derived from an EMBL/GenBank/DDBJ whole genome shotgun (WGS) entry which is preliminary data.</text>
</comment>
<proteinExistence type="predicted"/>
<evidence type="ECO:0000313" key="4">
    <source>
        <dbReference type="Proteomes" id="UP001501447"/>
    </source>
</evidence>
<protein>
    <recommendedName>
        <fullName evidence="2">DUF4232 domain-containing protein</fullName>
    </recommendedName>
</protein>
<organism evidence="3 4">
    <name type="scientific">Streptomyces axinellae</name>
    <dbReference type="NCBI Taxonomy" id="552788"/>
    <lineage>
        <taxon>Bacteria</taxon>
        <taxon>Bacillati</taxon>
        <taxon>Actinomycetota</taxon>
        <taxon>Actinomycetes</taxon>
        <taxon>Kitasatosporales</taxon>
        <taxon>Streptomycetaceae</taxon>
        <taxon>Streptomyces</taxon>
    </lineage>
</organism>
<feature type="compositionally biased region" description="Basic and acidic residues" evidence="1">
    <location>
        <begin position="1"/>
        <end position="12"/>
    </location>
</feature>
<gene>
    <name evidence="3" type="ORF">GCM10009863_64880</name>
</gene>
<feature type="compositionally biased region" description="Gly residues" evidence="1">
    <location>
        <begin position="107"/>
        <end position="141"/>
    </location>
</feature>
<evidence type="ECO:0000259" key="2">
    <source>
        <dbReference type="Pfam" id="PF14016"/>
    </source>
</evidence>